<dbReference type="AlphaFoldDB" id="F1ZAE7"/>
<dbReference type="HOGENOM" id="CLU_168246_0_0_5"/>
<feature type="domain" description="PilZ" evidence="2">
    <location>
        <begin position="13"/>
        <end position="94"/>
    </location>
</feature>
<keyword evidence="4" id="KW-1185">Reference proteome</keyword>
<accession>F1ZAE7</accession>
<comment type="caution">
    <text evidence="3">The sequence shown here is derived from an EMBL/GenBank/DDBJ whole genome shotgun (WGS) entry which is preliminary data.</text>
</comment>
<sequence length="105" mass="11606">MGNTDDDPSPFAQRRRAERSRIEAKVQYRRSTVRMVGATLDLSCDGARLSTPERLRVGETLWITLPGLPPRQASVVWVDNFEAGCRFEQPLHPAILDTILAGGSG</sequence>
<dbReference type="EMBL" id="AEWJ01000041">
    <property type="protein sequence ID" value="EGD58445.1"/>
    <property type="molecule type" value="Genomic_DNA"/>
</dbReference>
<feature type="region of interest" description="Disordered" evidence="1">
    <location>
        <begin position="1"/>
        <end position="20"/>
    </location>
</feature>
<reference evidence="3 4" key="1">
    <citation type="journal article" date="2012" name="J. Bacteriol.">
        <title>Draft Genome Sequence of Novosphingobium nitrogenifigens Y88T.</title>
        <authorList>
            <person name="Strabala T.J."/>
            <person name="Macdonald L."/>
            <person name="Liu V."/>
            <person name="Smit A.M."/>
        </authorList>
    </citation>
    <scope>NUCLEOTIDE SEQUENCE [LARGE SCALE GENOMIC DNA]</scope>
    <source>
        <strain evidence="3 4">DSM 19370</strain>
    </source>
</reference>
<organism evidence="3 4">
    <name type="scientific">Novosphingobium nitrogenifigens DSM 19370</name>
    <dbReference type="NCBI Taxonomy" id="983920"/>
    <lineage>
        <taxon>Bacteria</taxon>
        <taxon>Pseudomonadati</taxon>
        <taxon>Pseudomonadota</taxon>
        <taxon>Alphaproteobacteria</taxon>
        <taxon>Sphingomonadales</taxon>
        <taxon>Sphingomonadaceae</taxon>
        <taxon>Novosphingobium</taxon>
    </lineage>
</organism>
<dbReference type="Proteomes" id="UP000004728">
    <property type="component" value="Unassembled WGS sequence"/>
</dbReference>
<dbReference type="OrthoDB" id="9795572at2"/>
<dbReference type="InterPro" id="IPR009875">
    <property type="entry name" value="PilZ_domain"/>
</dbReference>
<dbReference type="Pfam" id="PF07238">
    <property type="entry name" value="PilZ"/>
    <property type="match status" value="1"/>
</dbReference>
<evidence type="ECO:0000256" key="1">
    <source>
        <dbReference type="SAM" id="MobiDB-lite"/>
    </source>
</evidence>
<protein>
    <recommendedName>
        <fullName evidence="2">PilZ domain-containing protein</fullName>
    </recommendedName>
</protein>
<proteinExistence type="predicted"/>
<dbReference type="RefSeq" id="WP_008066788.1">
    <property type="nucleotide sequence ID" value="NZ_AQWK01000002.1"/>
</dbReference>
<evidence type="ECO:0000259" key="2">
    <source>
        <dbReference type="Pfam" id="PF07238"/>
    </source>
</evidence>
<dbReference type="eggNOG" id="ENOG5031BE8">
    <property type="taxonomic scope" value="Bacteria"/>
</dbReference>
<dbReference type="Gene3D" id="2.40.10.220">
    <property type="entry name" value="predicted glycosyltransferase like domains"/>
    <property type="match status" value="1"/>
</dbReference>
<dbReference type="InParanoid" id="F1ZAE7"/>
<gene>
    <name evidence="3" type="ORF">Y88_0500</name>
</gene>
<evidence type="ECO:0000313" key="3">
    <source>
        <dbReference type="EMBL" id="EGD58445.1"/>
    </source>
</evidence>
<name>F1ZAE7_9SPHN</name>
<dbReference type="GO" id="GO:0035438">
    <property type="term" value="F:cyclic-di-GMP binding"/>
    <property type="evidence" value="ECO:0007669"/>
    <property type="project" value="InterPro"/>
</dbReference>
<dbReference type="SUPFAM" id="SSF141371">
    <property type="entry name" value="PilZ domain-like"/>
    <property type="match status" value="1"/>
</dbReference>
<dbReference type="STRING" id="983920.Y88_0500"/>
<evidence type="ECO:0000313" key="4">
    <source>
        <dbReference type="Proteomes" id="UP000004728"/>
    </source>
</evidence>